<dbReference type="NCBIfam" id="NF007739">
    <property type="entry name" value="PRK10419.1"/>
    <property type="match status" value="2"/>
</dbReference>
<accession>A0AA41QJ40</accession>
<dbReference type="Pfam" id="PF00005">
    <property type="entry name" value="ABC_tran"/>
    <property type="match status" value="2"/>
</dbReference>
<dbReference type="GO" id="GO:0015833">
    <property type="term" value="P:peptide transport"/>
    <property type="evidence" value="ECO:0007669"/>
    <property type="project" value="InterPro"/>
</dbReference>
<evidence type="ECO:0000259" key="6">
    <source>
        <dbReference type="PROSITE" id="PS50893"/>
    </source>
</evidence>
<dbReference type="Proteomes" id="UP001156140">
    <property type="component" value="Unassembled WGS sequence"/>
</dbReference>
<dbReference type="InterPro" id="IPR027417">
    <property type="entry name" value="P-loop_NTPase"/>
</dbReference>
<dbReference type="AlphaFoldDB" id="A0AA41QJ40"/>
<keyword evidence="5 7" id="KW-0067">ATP-binding</keyword>
<dbReference type="PROSITE" id="PS00211">
    <property type="entry name" value="ABC_TRANSPORTER_1"/>
    <property type="match status" value="2"/>
</dbReference>
<dbReference type="EMBL" id="JALAZD010000001">
    <property type="protein sequence ID" value="MCI0125865.1"/>
    <property type="molecule type" value="Genomic_DNA"/>
</dbReference>
<comment type="similarity">
    <text evidence="2">Belongs to the ABC transporter superfamily.</text>
</comment>
<comment type="caution">
    <text evidence="7">The sequence shown here is derived from an EMBL/GenBank/DDBJ whole genome shotgun (WGS) entry which is preliminary data.</text>
</comment>
<evidence type="ECO:0000256" key="1">
    <source>
        <dbReference type="ARBA" id="ARBA00004417"/>
    </source>
</evidence>
<evidence type="ECO:0000256" key="5">
    <source>
        <dbReference type="ARBA" id="ARBA00022840"/>
    </source>
</evidence>
<dbReference type="PROSITE" id="PS50893">
    <property type="entry name" value="ABC_TRANSPORTER_2"/>
    <property type="match status" value="2"/>
</dbReference>
<evidence type="ECO:0000313" key="7">
    <source>
        <dbReference type="EMBL" id="MCI0125865.1"/>
    </source>
</evidence>
<organism evidence="7 8">
    <name type="scientific">Paradevosia shaoguanensis</name>
    <dbReference type="NCBI Taxonomy" id="1335043"/>
    <lineage>
        <taxon>Bacteria</taxon>
        <taxon>Pseudomonadati</taxon>
        <taxon>Pseudomonadota</taxon>
        <taxon>Alphaproteobacteria</taxon>
        <taxon>Hyphomicrobiales</taxon>
        <taxon>Devosiaceae</taxon>
        <taxon>Paradevosia</taxon>
    </lineage>
</organism>
<keyword evidence="3" id="KW-0813">Transport</keyword>
<dbReference type="SMART" id="SM00382">
    <property type="entry name" value="AAA"/>
    <property type="match status" value="2"/>
</dbReference>
<dbReference type="GO" id="GO:0005886">
    <property type="term" value="C:plasma membrane"/>
    <property type="evidence" value="ECO:0007669"/>
    <property type="project" value="UniProtKB-SubCell"/>
</dbReference>
<dbReference type="InterPro" id="IPR013563">
    <property type="entry name" value="Oligopep_ABC_C"/>
</dbReference>
<protein>
    <submittedName>
        <fullName evidence="7">ABC transporter ATP-binding protein</fullName>
    </submittedName>
</protein>
<dbReference type="GO" id="GO:0005524">
    <property type="term" value="F:ATP binding"/>
    <property type="evidence" value="ECO:0007669"/>
    <property type="project" value="UniProtKB-KW"/>
</dbReference>
<keyword evidence="8" id="KW-1185">Reference proteome</keyword>
<feature type="domain" description="ABC transporter" evidence="6">
    <location>
        <begin position="277"/>
        <end position="526"/>
    </location>
</feature>
<dbReference type="Gene3D" id="3.40.50.300">
    <property type="entry name" value="P-loop containing nucleotide triphosphate hydrolases"/>
    <property type="match status" value="2"/>
</dbReference>
<feature type="domain" description="ABC transporter" evidence="6">
    <location>
        <begin position="9"/>
        <end position="253"/>
    </location>
</feature>
<sequence length="545" mass="58547">MTDLPALEISRLSVGYAGENGIIPAVEDVSLSIAPGEFVGLAGESGCGKSTIAQSILRLLRAPGIITGGAIRISGNDMLSLDDDKVRNLRWNTASIVLQNSLTSLNPVKRIGWQLQEVLDRAKGIETARRTPAELLEMVDIDPARLRAFPHELSGGQRQRVVIAMALALRPALVILDEPTTALDVIVQQEIFVTIKALQKRMGFAVLLITHDLPLLFEVADRIAVMKDGKIVESASIADFLAHPRHPYSRMLMDATPRLDLSTIEAAPTPAPARPVLEIDHLTKAYGAHPWSRAAALTAVNEVSLRVAPREIVAIVGASGSGKSTLGRMVTGLLQPTSGRILVDGQTPIPVSRRRKGQPRSAQMVFQDVYGSLNPLHTIGHHIRRAVASAPNGIEAGDIEKRVAELLTEVGLTPPASYLDRRPHELSGGQRQRVGLARALAASPKLLVADEPVSMLDVSIRRDILALIARLRDEQGVAVLYITHDVISAGYIADRIVVMHRGQIVEQGPARAVLANPQHDYTRRLIAAVPGGLAPAGPASLQPVT</sequence>
<evidence type="ECO:0000313" key="8">
    <source>
        <dbReference type="Proteomes" id="UP001156140"/>
    </source>
</evidence>
<dbReference type="InterPro" id="IPR050319">
    <property type="entry name" value="ABC_transp_ATP-bind"/>
</dbReference>
<dbReference type="GO" id="GO:0055085">
    <property type="term" value="P:transmembrane transport"/>
    <property type="evidence" value="ECO:0007669"/>
    <property type="project" value="UniProtKB-ARBA"/>
</dbReference>
<reference evidence="7" key="1">
    <citation type="submission" date="2022-03" db="EMBL/GenBank/DDBJ databases">
        <title>The complete genome sequence of a Methyloterrigena soli.</title>
        <authorList>
            <person name="Zi Z."/>
        </authorList>
    </citation>
    <scope>NUCLEOTIDE SEQUENCE</scope>
    <source>
        <strain evidence="7">M48</strain>
    </source>
</reference>
<dbReference type="InterPro" id="IPR003593">
    <property type="entry name" value="AAA+_ATPase"/>
</dbReference>
<dbReference type="NCBIfam" id="NF008453">
    <property type="entry name" value="PRK11308.1"/>
    <property type="match status" value="2"/>
</dbReference>
<dbReference type="PANTHER" id="PTHR43776">
    <property type="entry name" value="TRANSPORT ATP-BINDING PROTEIN"/>
    <property type="match status" value="1"/>
</dbReference>
<proteinExistence type="inferred from homology"/>
<dbReference type="InterPro" id="IPR017871">
    <property type="entry name" value="ABC_transporter-like_CS"/>
</dbReference>
<evidence type="ECO:0000256" key="2">
    <source>
        <dbReference type="ARBA" id="ARBA00005417"/>
    </source>
</evidence>
<dbReference type="RefSeq" id="WP_281734967.1">
    <property type="nucleotide sequence ID" value="NZ_JAKETQ010000001.1"/>
</dbReference>
<dbReference type="GO" id="GO:0016887">
    <property type="term" value="F:ATP hydrolysis activity"/>
    <property type="evidence" value="ECO:0007669"/>
    <property type="project" value="InterPro"/>
</dbReference>
<evidence type="ECO:0000256" key="4">
    <source>
        <dbReference type="ARBA" id="ARBA00022741"/>
    </source>
</evidence>
<dbReference type="SUPFAM" id="SSF52540">
    <property type="entry name" value="P-loop containing nucleoside triphosphate hydrolases"/>
    <property type="match status" value="2"/>
</dbReference>
<name>A0AA41QJ40_9HYPH</name>
<comment type="subcellular location">
    <subcellularLocation>
        <location evidence="1">Cell inner membrane</location>
        <topology evidence="1">Peripheral membrane protein</topology>
    </subcellularLocation>
</comment>
<keyword evidence="4" id="KW-0547">Nucleotide-binding</keyword>
<evidence type="ECO:0000256" key="3">
    <source>
        <dbReference type="ARBA" id="ARBA00022448"/>
    </source>
</evidence>
<dbReference type="CDD" id="cd03257">
    <property type="entry name" value="ABC_NikE_OppD_transporters"/>
    <property type="match status" value="2"/>
</dbReference>
<gene>
    <name evidence="7" type="ORF">ML536_03390</name>
</gene>
<dbReference type="Pfam" id="PF08352">
    <property type="entry name" value="oligo_HPY"/>
    <property type="match status" value="2"/>
</dbReference>
<dbReference type="InterPro" id="IPR003439">
    <property type="entry name" value="ABC_transporter-like_ATP-bd"/>
</dbReference>